<comment type="caution">
    <text evidence="7">Lacks conserved residue(s) required for the propagation of feature annotation.</text>
</comment>
<dbReference type="Proteomes" id="UP000813462">
    <property type="component" value="Unassembled WGS sequence"/>
</dbReference>
<feature type="transmembrane region" description="Helical" evidence="7">
    <location>
        <begin position="321"/>
        <end position="340"/>
    </location>
</feature>
<comment type="subcellular location">
    <subcellularLocation>
        <location evidence="1">Plastid</location>
        <location evidence="1">Chloroplast inner membrane</location>
        <topology evidence="1">Multi-pass membrane protein</topology>
    </subcellularLocation>
    <subcellularLocation>
        <location evidence="7">Plastid</location>
        <location evidence="7">Chloroplast membrane</location>
        <topology evidence="7">Multi-pass membrane protein</topology>
    </subcellularLocation>
</comment>
<comment type="similarity">
    <text evidence="2 7">Belongs to the Tic20 family.</text>
</comment>
<dbReference type="EMBL" id="JAEACU010000004">
    <property type="protein sequence ID" value="KAH7532930.1"/>
    <property type="molecule type" value="Genomic_DNA"/>
</dbReference>
<keyword evidence="6 7" id="KW-0472">Membrane</keyword>
<name>A0A978VIL1_ZIZJJ</name>
<keyword evidence="7" id="KW-0150">Chloroplast</keyword>
<evidence type="ECO:0000256" key="7">
    <source>
        <dbReference type="RuleBase" id="RU367003"/>
    </source>
</evidence>
<dbReference type="PANTHER" id="PTHR33510:SF12">
    <property type="entry name" value="PROTEIN TIC 20-IV, CHLOROPLASTIC"/>
    <property type="match status" value="1"/>
</dbReference>
<feature type="transmembrane region" description="Helical" evidence="7">
    <location>
        <begin position="285"/>
        <end position="309"/>
    </location>
</feature>
<protein>
    <recommendedName>
        <fullName evidence="7">Protein TIC 20</fullName>
    </recommendedName>
</protein>
<evidence type="ECO:0000313" key="8">
    <source>
        <dbReference type="EMBL" id="KAH7532930.1"/>
    </source>
</evidence>
<evidence type="ECO:0000256" key="2">
    <source>
        <dbReference type="ARBA" id="ARBA00009596"/>
    </source>
</evidence>
<evidence type="ECO:0000256" key="6">
    <source>
        <dbReference type="ARBA" id="ARBA00023136"/>
    </source>
</evidence>
<gene>
    <name evidence="8" type="ORF">FEM48_Zijuj04G0075000</name>
</gene>
<comment type="function">
    <text evidence="7">Involved in protein precursor import into chloroplasts.</text>
</comment>
<sequence length="408" mass="47410">MCILQSAPHAQKQLGFVDHSTSQDLKKKKQLRPPWQQCKVTTIPLKLHDQEVIGPLGTILVFPHRVGANFPIARCFYHQSILELGIEHQIYGCRRVMVRRIFKSYKFEILVRKWFAGEYKSPSVKSSTCRGIDNIPALGYFFWYKDVILERHKKTSRVACKYNLHVMPIRSSSKSSPRTHLEQHSLLPRGIPYSMFGSQSSSFLSGNEDGLKDIMAILPRRPRLATRAQANNGMSFGLSFPPMKKKPEWWLRTLACIPYLIALQMSDTGFYLQPLLEHYEHFEDVIYYIPGAVNRLPTWFPMLYCYFAYIGVVKNKNLPHFIRYHIMMAMLMEIALQIVWYSSNFFPLIHFKGTFAMQYWAAVAVAYILTLLECIRCALGGKYVNFPFFRESALIQTLYHVTGFYKPF</sequence>
<organism evidence="8 9">
    <name type="scientific">Ziziphus jujuba var. spinosa</name>
    <dbReference type="NCBI Taxonomy" id="714518"/>
    <lineage>
        <taxon>Eukaryota</taxon>
        <taxon>Viridiplantae</taxon>
        <taxon>Streptophyta</taxon>
        <taxon>Embryophyta</taxon>
        <taxon>Tracheophyta</taxon>
        <taxon>Spermatophyta</taxon>
        <taxon>Magnoliopsida</taxon>
        <taxon>eudicotyledons</taxon>
        <taxon>Gunneridae</taxon>
        <taxon>Pentapetalae</taxon>
        <taxon>rosids</taxon>
        <taxon>fabids</taxon>
        <taxon>Rosales</taxon>
        <taxon>Rhamnaceae</taxon>
        <taxon>Paliureae</taxon>
        <taxon>Ziziphus</taxon>
    </lineage>
</organism>
<evidence type="ECO:0000256" key="5">
    <source>
        <dbReference type="ARBA" id="ARBA00022989"/>
    </source>
</evidence>
<dbReference type="PANTHER" id="PTHR33510">
    <property type="entry name" value="PROTEIN TIC 20-II, CHLOROPLASTIC"/>
    <property type="match status" value="1"/>
</dbReference>
<keyword evidence="3 7" id="KW-0812">Transmembrane</keyword>
<comment type="caution">
    <text evidence="8">The sequence shown here is derived from an EMBL/GenBank/DDBJ whole genome shotgun (WGS) entry which is preliminary data.</text>
</comment>
<keyword evidence="5 7" id="KW-1133">Transmembrane helix</keyword>
<dbReference type="Pfam" id="PF16166">
    <property type="entry name" value="TIC20"/>
    <property type="match status" value="1"/>
</dbReference>
<keyword evidence="7" id="KW-0934">Plastid</keyword>
<evidence type="ECO:0000256" key="3">
    <source>
        <dbReference type="ARBA" id="ARBA00022692"/>
    </source>
</evidence>
<dbReference type="InterPro" id="IPR005691">
    <property type="entry name" value="Tic20"/>
</dbReference>
<reference evidence="8" key="1">
    <citation type="journal article" date="2021" name="Front. Plant Sci.">
        <title>Chromosome-Scale Genome Assembly for Chinese Sour Jujube and Insights Into Its Genome Evolution and Domestication Signature.</title>
        <authorList>
            <person name="Shen L.-Y."/>
            <person name="Luo H."/>
            <person name="Wang X.-L."/>
            <person name="Wang X.-M."/>
            <person name="Qiu X.-J."/>
            <person name="Liu H."/>
            <person name="Zhou S.-S."/>
            <person name="Jia K.-H."/>
            <person name="Nie S."/>
            <person name="Bao Y.-T."/>
            <person name="Zhang R.-G."/>
            <person name="Yun Q.-Z."/>
            <person name="Chai Y.-H."/>
            <person name="Lu J.-Y."/>
            <person name="Li Y."/>
            <person name="Zhao S.-W."/>
            <person name="Mao J.-F."/>
            <person name="Jia S.-G."/>
            <person name="Mao Y.-M."/>
        </authorList>
    </citation>
    <scope>NUCLEOTIDE SEQUENCE</scope>
    <source>
        <strain evidence="8">AT0</strain>
        <tissue evidence="8">Leaf</tissue>
    </source>
</reference>
<dbReference type="AlphaFoldDB" id="A0A978VIL1"/>
<evidence type="ECO:0000313" key="9">
    <source>
        <dbReference type="Proteomes" id="UP000813462"/>
    </source>
</evidence>
<evidence type="ECO:0000256" key="4">
    <source>
        <dbReference type="ARBA" id="ARBA00022780"/>
    </source>
</evidence>
<proteinExistence type="inferred from homology"/>
<feature type="transmembrane region" description="Helical" evidence="7">
    <location>
        <begin position="360"/>
        <end position="379"/>
    </location>
</feature>
<accession>A0A978VIL1</accession>
<keyword evidence="4" id="KW-1001">Plastid inner membrane</keyword>
<evidence type="ECO:0000256" key="1">
    <source>
        <dbReference type="ARBA" id="ARBA00004478"/>
    </source>
</evidence>
<dbReference type="GO" id="GO:0009706">
    <property type="term" value="C:chloroplast inner membrane"/>
    <property type="evidence" value="ECO:0007669"/>
    <property type="project" value="UniProtKB-SubCell"/>
</dbReference>